<evidence type="ECO:0008006" key="3">
    <source>
        <dbReference type="Google" id="ProtNLM"/>
    </source>
</evidence>
<organism evidence="1 2">
    <name type="scientific">Cylindrotheca closterium</name>
    <dbReference type="NCBI Taxonomy" id="2856"/>
    <lineage>
        <taxon>Eukaryota</taxon>
        <taxon>Sar</taxon>
        <taxon>Stramenopiles</taxon>
        <taxon>Ochrophyta</taxon>
        <taxon>Bacillariophyta</taxon>
        <taxon>Bacillariophyceae</taxon>
        <taxon>Bacillariophycidae</taxon>
        <taxon>Bacillariales</taxon>
        <taxon>Bacillariaceae</taxon>
        <taxon>Cylindrotheca</taxon>
    </lineage>
</organism>
<dbReference type="AlphaFoldDB" id="A0AAD2FWT0"/>
<dbReference type="EMBL" id="CAKOGP040001870">
    <property type="protein sequence ID" value="CAJ1954933.1"/>
    <property type="molecule type" value="Genomic_DNA"/>
</dbReference>
<sequence length="418" mass="46752">MPHQLARGRPRLSSNRKGSKDERNLCRLYRLFLGAILLTLLLMSLLAEGRNSYPLAALPAASITTATPSEMTNRLLRPYSKPSYVLPFPLPVPRDLHVEKLLPKLLNLFSNTNENPSLLRLVNLGAGVRDDDPTFPLLDDPTQKWEALLMDGDPNQETAMAERFPSDKIQTHFAYITAGSIPNILSKHGFDQNVDLLKIDIDSFDCFVMDSILKTVRPSVIVMEVNVKFPANIRFAMLPGFVSSSSSSESSSSAEQYPFDSEQRGHLYGCSLAYQVHDLMRPNGYEVLYLDSNNAVFYDKQKEDLSAGLKDYTPSSMTDLYNRGYWNMPDRTTAFAFNNELARWQKLKANDIFSDLATRSMGRPLLSHGRHHVVIGDLVNDGKGQQPPLLHGCFDHITGALKDAESSPESCSWSIIPV</sequence>
<accession>A0AAD2FWT0</accession>
<dbReference type="Proteomes" id="UP001295423">
    <property type="component" value="Unassembled WGS sequence"/>
</dbReference>
<proteinExistence type="predicted"/>
<gene>
    <name evidence="1" type="ORF">CYCCA115_LOCUS15508</name>
</gene>
<reference evidence="1" key="1">
    <citation type="submission" date="2023-08" db="EMBL/GenBank/DDBJ databases">
        <authorList>
            <person name="Audoor S."/>
            <person name="Bilcke G."/>
        </authorList>
    </citation>
    <scope>NUCLEOTIDE SEQUENCE</scope>
</reference>
<keyword evidence="2" id="KW-1185">Reference proteome</keyword>
<protein>
    <recommendedName>
        <fullName evidence="3">Methyltransferase FkbM domain-containing protein</fullName>
    </recommendedName>
</protein>
<evidence type="ECO:0000313" key="2">
    <source>
        <dbReference type="Proteomes" id="UP001295423"/>
    </source>
</evidence>
<evidence type="ECO:0000313" key="1">
    <source>
        <dbReference type="EMBL" id="CAJ1954933.1"/>
    </source>
</evidence>
<name>A0AAD2FWT0_9STRA</name>
<comment type="caution">
    <text evidence="1">The sequence shown here is derived from an EMBL/GenBank/DDBJ whole genome shotgun (WGS) entry which is preliminary data.</text>
</comment>